<accession>G7ZGG7</accession>
<evidence type="ECO:0000313" key="2">
    <source>
        <dbReference type="Proteomes" id="UP000005667"/>
    </source>
</evidence>
<dbReference type="KEGG" id="ali:AZOLI_p40617"/>
<organism evidence="1 2">
    <name type="scientific">Azospirillum lipoferum (strain 4B)</name>
    <dbReference type="NCBI Taxonomy" id="862719"/>
    <lineage>
        <taxon>Bacteria</taxon>
        <taxon>Pseudomonadati</taxon>
        <taxon>Pseudomonadota</taxon>
        <taxon>Alphaproteobacteria</taxon>
        <taxon>Rhodospirillales</taxon>
        <taxon>Azospirillaceae</taxon>
        <taxon>Azospirillum</taxon>
    </lineage>
</organism>
<gene>
    <name evidence="1" type="ordered locus">AZOLI_p40617</name>
</gene>
<keyword evidence="2" id="KW-1185">Reference proteome</keyword>
<dbReference type="AlphaFoldDB" id="G7ZGG7"/>
<name>G7ZGG7_AZOL4</name>
<protein>
    <submittedName>
        <fullName evidence="1">Uncharacterized protein</fullName>
    </submittedName>
</protein>
<keyword evidence="1" id="KW-0614">Plasmid</keyword>
<dbReference type="HOGENOM" id="CLU_2840264_0_0_5"/>
<reference evidence="2" key="1">
    <citation type="journal article" date="2011" name="PLoS Genet.">
        <title>Azospirillum genomes reveal transition of bacteria from aquatic to terrestrial environments.</title>
        <authorList>
            <person name="Wisniewski-Dye F."/>
            <person name="Borziak K."/>
            <person name="Khalsa-Moyers G."/>
            <person name="Alexandre G."/>
            <person name="Sukharnikov L.O."/>
            <person name="Wuichet K."/>
            <person name="Hurst G.B."/>
            <person name="McDonald W.H."/>
            <person name="Robertson J.S."/>
            <person name="Barbe V."/>
            <person name="Calteau A."/>
            <person name="Rouy Z."/>
            <person name="Mangenot S."/>
            <person name="Prigent-Combaret C."/>
            <person name="Normand P."/>
            <person name="Boyer M."/>
            <person name="Siguier P."/>
            <person name="Dessaux Y."/>
            <person name="Elmerich C."/>
            <person name="Condemine G."/>
            <person name="Krishnen G."/>
            <person name="Kennedy I."/>
            <person name="Paterson A.H."/>
            <person name="Gonzalez V."/>
            <person name="Mavingui P."/>
            <person name="Zhulin I.B."/>
        </authorList>
    </citation>
    <scope>NUCLEOTIDE SEQUENCE [LARGE SCALE GENOMIC DNA]</scope>
    <source>
        <strain evidence="2">4B</strain>
    </source>
</reference>
<geneLocation type="plasmid" evidence="1 2">
    <name>AZO_p4</name>
</geneLocation>
<dbReference type="EMBL" id="FQ311872">
    <property type="protein sequence ID" value="CBS90978.1"/>
    <property type="molecule type" value="Genomic_DNA"/>
</dbReference>
<proteinExistence type="predicted"/>
<dbReference type="Proteomes" id="UP000005667">
    <property type="component" value="Plasmid AZO_p4"/>
</dbReference>
<evidence type="ECO:0000313" key="1">
    <source>
        <dbReference type="EMBL" id="CBS90978.1"/>
    </source>
</evidence>
<sequence>MDPHRGGHPDGGCLALRRLALPVDGDLSPDRLHRAGPAISAVFAYSDSLNNINFVCYCKFPCTIM</sequence>